<accession>A0AAD5FX15</accession>
<dbReference type="GeneID" id="76152408"/>
<protein>
    <recommendedName>
        <fullName evidence="3">Autophagy-related protein 11</fullName>
    </recommendedName>
</protein>
<dbReference type="Proteomes" id="UP001204833">
    <property type="component" value="Unassembled WGS sequence"/>
</dbReference>
<dbReference type="RefSeq" id="XP_051607172.1">
    <property type="nucleotide sequence ID" value="XM_051753866.1"/>
</dbReference>
<evidence type="ECO:0000256" key="2">
    <source>
        <dbReference type="ARBA" id="ARBA00009729"/>
    </source>
</evidence>
<evidence type="ECO:0000256" key="6">
    <source>
        <dbReference type="ARBA" id="ARBA00023006"/>
    </source>
</evidence>
<dbReference type="GO" id="GO:0034517">
    <property type="term" value="P:ribophagy"/>
    <property type="evidence" value="ECO:0007669"/>
    <property type="project" value="TreeGrafter"/>
</dbReference>
<reference evidence="12 13" key="1">
    <citation type="journal article" date="2022" name="DNA Res.">
        <title>Genome analysis of five recently described species of the CUG-Ser clade uncovers Candida theae as a new hybrid lineage with pathogenic potential in the Candida parapsilosis species complex.</title>
        <authorList>
            <person name="Mixao V."/>
            <person name="Del Olmo V."/>
            <person name="Hegedusova E."/>
            <person name="Saus E."/>
            <person name="Pryszcz L."/>
            <person name="Cillingova A."/>
            <person name="Nosek J."/>
            <person name="Gabaldon T."/>
        </authorList>
    </citation>
    <scope>NUCLEOTIDE SEQUENCE [LARGE SCALE GENOMIC DNA]</scope>
    <source>
        <strain evidence="12 13">CBS 12239</strain>
    </source>
</reference>
<evidence type="ECO:0000256" key="7">
    <source>
        <dbReference type="ARBA" id="ARBA00023054"/>
    </source>
</evidence>
<keyword evidence="13" id="KW-1185">Reference proteome</keyword>
<dbReference type="PANTHER" id="PTHR13222:SF1">
    <property type="entry name" value="RB1-INDUCIBLE COILED-COIL PROTEIN 1"/>
    <property type="match status" value="1"/>
</dbReference>
<name>A0AAD5FX15_9ASCO</name>
<dbReference type="AlphaFoldDB" id="A0AAD5FX15"/>
<dbReference type="GO" id="GO:0060090">
    <property type="term" value="F:molecular adaptor activity"/>
    <property type="evidence" value="ECO:0007669"/>
    <property type="project" value="TreeGrafter"/>
</dbReference>
<dbReference type="Pfam" id="PF04108">
    <property type="entry name" value="ATG17_like"/>
    <property type="match status" value="1"/>
</dbReference>
<dbReference type="GO" id="GO:0015031">
    <property type="term" value="P:protein transport"/>
    <property type="evidence" value="ECO:0007669"/>
    <property type="project" value="UniProtKB-KW"/>
</dbReference>
<feature type="domain" description="Autophagy protein ATG17-like" evidence="10">
    <location>
        <begin position="119"/>
        <end position="457"/>
    </location>
</feature>
<evidence type="ECO:0000256" key="3">
    <source>
        <dbReference type="ARBA" id="ARBA00013804"/>
    </source>
</evidence>
<dbReference type="GO" id="GO:0034727">
    <property type="term" value="P:piecemeal microautophagy of the nucleus"/>
    <property type="evidence" value="ECO:0007669"/>
    <property type="project" value="TreeGrafter"/>
</dbReference>
<dbReference type="GO" id="GO:0034045">
    <property type="term" value="C:phagophore assembly site membrane"/>
    <property type="evidence" value="ECO:0007669"/>
    <property type="project" value="UniProtKB-SubCell"/>
</dbReference>
<dbReference type="InterPro" id="IPR019460">
    <property type="entry name" value="Atg11_C"/>
</dbReference>
<evidence type="ECO:0000259" key="11">
    <source>
        <dbReference type="Pfam" id="PF10377"/>
    </source>
</evidence>
<feature type="domain" description="Autophagy-related protein 11 C-terminal" evidence="11">
    <location>
        <begin position="1017"/>
        <end position="1151"/>
    </location>
</feature>
<keyword evidence="6" id="KW-0072">Autophagy</keyword>
<sequence>MSDISYLMVYNAHEGTSIRIPKPIRFPTLSEFKSFLSQSFSIENVDDLFLLTSFGIKINYNSINDISEVFVFDKRLFISEIDRKLLNSYILHSSKDDISSPEPSPLADFPKARSRDVASSVTSYQAWAREIARKSNILESRCSSLIQQINAIFKSLTALFQFATSFTTEVEKSFSHHFNYINLISIKTLHKSWTESYKNLQHLPVVKLKDKRIKLVDFLDYDSLQSAATYVAKQLPLITGKFTELNEMCKIMKSDRTKVDEHIERARRQSIDRFKNTNLNELVNRIKAKAQLVTTEFLNVHGATLEQVLNKHKSHISIDLKNDANDLYKYYLDLESFKQQLIKDGPKIYSIIANLQMKAVNLKAEIKSLMEDNGADNSSAVSHRSIQDVKKCEDLLSLTIDMPLLFGFAMVEKRRQFEWYDFYSKGVVHNFSEQVTSIGENERAFREVWNKKVGTFLNYINNDNFVGVLPNVDITLVGNTDKIPTFVLLQNVQIDRDDILDYISLLETSQVSTHFPGLLRKNFKDMKQSTNNMKRITKLISSLGSVSEQPVDKLGNSSGKESQENVDLDLNVVSGLKSRIKKLESLLHQQQYKNITNWPVFRNGNYSENRMSMIIDPKQPSSTPVVKSDPTKLLQKRTPSKESISSTQSQVLDTSGVDKHLDNIKLRRANSELTTENEHLRKERDNQDEIISQLRQEMEKLKTSHKKEIETLDGKLTSREEEFRLYKLESRLSSKEFENLEKKLETKDRTIGQLSSRVSIMEREQSHHEQEISSLGGTIAILRNELNDANRMKNDLLSNMSSKESEFAQERTTNQNELTRIKSKLDEVTEDYENLMELTQVKQQKHDQLIVESISLITTLLNKLKLTIEGYFESFIEICCVLESMGLLLVKEGDIFKIKRVKGLKPKKSTANLDGDASLVSVTATPTSKVIDDIEEGMRWLNEIPASPCLPPDSSSDDNEIVNVDKYDEEAEKLVTKFKAVFDGEQSQFDSFIHLINFKGNIQLADENSSNTRFFLNAISKRFKDVEGFAKRQTKDNKLKEQEIRKLVSRNKHKISINSFEENDLLLFLPTRDDNQKGDDSEENQPWAAFNVGAPHYFLDTSRLNMTGKEWIIGRVQSINEHKVSPDQASSLEHNPFKLSVGVTWYLVQVTEDL</sequence>
<keyword evidence="4" id="KW-0813">Transport</keyword>
<dbReference type="GO" id="GO:0061709">
    <property type="term" value="P:reticulophagy"/>
    <property type="evidence" value="ECO:0007669"/>
    <property type="project" value="TreeGrafter"/>
</dbReference>
<comment type="subcellular location">
    <subcellularLocation>
        <location evidence="1">Preautophagosomal structure membrane</location>
        <topology evidence="1">Peripheral membrane protein</topology>
    </subcellularLocation>
</comment>
<keyword evidence="5" id="KW-0653">Protein transport</keyword>
<evidence type="ECO:0000256" key="9">
    <source>
        <dbReference type="SAM" id="MobiDB-lite"/>
    </source>
</evidence>
<dbReference type="GO" id="GO:0019901">
    <property type="term" value="F:protein kinase binding"/>
    <property type="evidence" value="ECO:0007669"/>
    <property type="project" value="TreeGrafter"/>
</dbReference>
<evidence type="ECO:0000313" key="13">
    <source>
        <dbReference type="Proteomes" id="UP001204833"/>
    </source>
</evidence>
<dbReference type="EMBL" id="JAIHNG010000158">
    <property type="protein sequence ID" value="KAI5950302.1"/>
    <property type="molecule type" value="Genomic_DNA"/>
</dbReference>
<dbReference type="InterPro" id="IPR040040">
    <property type="entry name" value="ATG11"/>
</dbReference>
<comment type="caution">
    <text evidence="12">The sequence shown here is derived from an EMBL/GenBank/DDBJ whole genome shotgun (WGS) entry which is preliminary data.</text>
</comment>
<evidence type="ECO:0000256" key="1">
    <source>
        <dbReference type="ARBA" id="ARBA00004623"/>
    </source>
</evidence>
<evidence type="ECO:0000256" key="8">
    <source>
        <dbReference type="SAM" id="Coils"/>
    </source>
</evidence>
<dbReference type="InterPro" id="IPR045326">
    <property type="entry name" value="ATG17-like_dom"/>
</dbReference>
<evidence type="ECO:0000313" key="12">
    <source>
        <dbReference type="EMBL" id="KAI5950302.1"/>
    </source>
</evidence>
<comment type="similarity">
    <text evidence="2">Belongs to the ATG11 family.</text>
</comment>
<gene>
    <name evidence="12" type="ORF">KGF57_004364</name>
</gene>
<dbReference type="GO" id="GO:1990316">
    <property type="term" value="C:Atg1/ULK1 kinase complex"/>
    <property type="evidence" value="ECO:0007669"/>
    <property type="project" value="TreeGrafter"/>
</dbReference>
<dbReference type="GO" id="GO:0000045">
    <property type="term" value="P:autophagosome assembly"/>
    <property type="evidence" value="ECO:0007669"/>
    <property type="project" value="InterPro"/>
</dbReference>
<dbReference type="PANTHER" id="PTHR13222">
    <property type="entry name" value="RB1-INDUCIBLE COILED-COIL"/>
    <property type="match status" value="1"/>
</dbReference>
<dbReference type="Pfam" id="PF10377">
    <property type="entry name" value="ATG11"/>
    <property type="match status" value="1"/>
</dbReference>
<feature type="compositionally biased region" description="Polar residues" evidence="9">
    <location>
        <begin position="641"/>
        <end position="653"/>
    </location>
</feature>
<evidence type="ECO:0000259" key="10">
    <source>
        <dbReference type="Pfam" id="PF04108"/>
    </source>
</evidence>
<dbReference type="GO" id="GO:0000422">
    <property type="term" value="P:autophagy of mitochondrion"/>
    <property type="evidence" value="ECO:0007669"/>
    <property type="project" value="TreeGrafter"/>
</dbReference>
<evidence type="ECO:0000256" key="4">
    <source>
        <dbReference type="ARBA" id="ARBA00022448"/>
    </source>
</evidence>
<feature type="region of interest" description="Disordered" evidence="9">
    <location>
        <begin position="615"/>
        <end position="656"/>
    </location>
</feature>
<evidence type="ECO:0000256" key="5">
    <source>
        <dbReference type="ARBA" id="ARBA00022927"/>
    </source>
</evidence>
<organism evidence="12 13">
    <name type="scientific">Candida theae</name>
    <dbReference type="NCBI Taxonomy" id="1198502"/>
    <lineage>
        <taxon>Eukaryota</taxon>
        <taxon>Fungi</taxon>
        <taxon>Dikarya</taxon>
        <taxon>Ascomycota</taxon>
        <taxon>Saccharomycotina</taxon>
        <taxon>Pichiomycetes</taxon>
        <taxon>Debaryomycetaceae</taxon>
        <taxon>Candida/Lodderomyces clade</taxon>
        <taxon>Candida</taxon>
    </lineage>
</organism>
<keyword evidence="7 8" id="KW-0175">Coiled coil</keyword>
<feature type="coiled-coil region" evidence="8">
    <location>
        <begin position="663"/>
        <end position="838"/>
    </location>
</feature>
<proteinExistence type="inferred from homology"/>